<dbReference type="Proteomes" id="UP001500253">
    <property type="component" value="Unassembled WGS sequence"/>
</dbReference>
<protein>
    <recommendedName>
        <fullName evidence="3">Ester cyclase</fullName>
    </recommendedName>
</protein>
<name>A0ABP5TY89_9ACTN</name>
<evidence type="ECO:0000313" key="1">
    <source>
        <dbReference type="EMBL" id="GAA2362251.1"/>
    </source>
</evidence>
<dbReference type="InterPro" id="IPR032710">
    <property type="entry name" value="NTF2-like_dom_sf"/>
</dbReference>
<dbReference type="Pfam" id="PF07366">
    <property type="entry name" value="SnoaL"/>
    <property type="match status" value="1"/>
</dbReference>
<dbReference type="InterPro" id="IPR009959">
    <property type="entry name" value="Cyclase_SnoaL-like"/>
</dbReference>
<comment type="caution">
    <text evidence="1">The sequence shown here is derived from an EMBL/GenBank/DDBJ whole genome shotgun (WGS) entry which is preliminary data.</text>
</comment>
<dbReference type="Gene3D" id="3.10.450.50">
    <property type="match status" value="1"/>
</dbReference>
<gene>
    <name evidence="1" type="ORF">GCM10010246_61520</name>
</gene>
<accession>A0ABP5TY89</accession>
<dbReference type="SUPFAM" id="SSF54427">
    <property type="entry name" value="NTF2-like"/>
    <property type="match status" value="1"/>
</dbReference>
<dbReference type="EMBL" id="BAAASD010000034">
    <property type="protein sequence ID" value="GAA2362251.1"/>
    <property type="molecule type" value="Genomic_DNA"/>
</dbReference>
<evidence type="ECO:0008006" key="3">
    <source>
        <dbReference type="Google" id="ProtNLM"/>
    </source>
</evidence>
<evidence type="ECO:0000313" key="2">
    <source>
        <dbReference type="Proteomes" id="UP001500253"/>
    </source>
</evidence>
<organism evidence="1 2">
    <name type="scientific">Streptomyces cuspidosporus</name>
    <dbReference type="NCBI Taxonomy" id="66882"/>
    <lineage>
        <taxon>Bacteria</taxon>
        <taxon>Bacillati</taxon>
        <taxon>Actinomycetota</taxon>
        <taxon>Actinomycetes</taxon>
        <taxon>Kitasatosporales</taxon>
        <taxon>Streptomycetaceae</taxon>
        <taxon>Streptomyces</taxon>
    </lineage>
</organism>
<sequence length="156" mass="17149">MLRESCEASPVSNPDTRNLDTHKKLTQAFRARDWAAAALPFSPDVVFVDHPRGEVIKGVEGVVEHSRRAAVAFSDVHVDEERFYDAGDHTIAVFEGRGVNDGELIPGVPPTHRPMRMTICEILHYDADGRVVGGEYFYDALSQLAQLGLIEPPAAP</sequence>
<reference evidence="2" key="1">
    <citation type="journal article" date="2019" name="Int. J. Syst. Evol. Microbiol.">
        <title>The Global Catalogue of Microorganisms (GCM) 10K type strain sequencing project: providing services to taxonomists for standard genome sequencing and annotation.</title>
        <authorList>
            <consortium name="The Broad Institute Genomics Platform"/>
            <consortium name="The Broad Institute Genome Sequencing Center for Infectious Disease"/>
            <person name="Wu L."/>
            <person name="Ma J."/>
        </authorList>
    </citation>
    <scope>NUCLEOTIDE SEQUENCE [LARGE SCALE GENOMIC DNA]</scope>
    <source>
        <strain evidence="2">JCM 4316</strain>
    </source>
</reference>
<proteinExistence type="predicted"/>
<keyword evidence="2" id="KW-1185">Reference proteome</keyword>